<comment type="caution">
    <text evidence="9">The sequence shown here is derived from an EMBL/GenBank/DDBJ whole genome shotgun (WGS) entry which is preliminary data.</text>
</comment>
<feature type="transmembrane region" description="Helical" evidence="8">
    <location>
        <begin position="107"/>
        <end position="126"/>
    </location>
</feature>
<dbReference type="Gene3D" id="1.10.3470.10">
    <property type="entry name" value="ABC transporter involved in vitamin B12 uptake, BtuC"/>
    <property type="match status" value="1"/>
</dbReference>
<evidence type="ECO:0000256" key="4">
    <source>
        <dbReference type="ARBA" id="ARBA00022475"/>
    </source>
</evidence>
<comment type="subcellular location">
    <subcellularLocation>
        <location evidence="1">Cell membrane</location>
        <topology evidence="1">Multi-pass membrane protein</topology>
    </subcellularLocation>
</comment>
<dbReference type="SUPFAM" id="SSF81345">
    <property type="entry name" value="ABC transporter involved in vitamin B12 uptake, BtuC"/>
    <property type="match status" value="1"/>
</dbReference>
<evidence type="ECO:0000256" key="3">
    <source>
        <dbReference type="ARBA" id="ARBA00022448"/>
    </source>
</evidence>
<name>A0ABS5RBG7_9HYPH</name>
<dbReference type="InterPro" id="IPR000522">
    <property type="entry name" value="ABC_transptr_permease_BtuC"/>
</dbReference>
<dbReference type="RefSeq" id="WP_213755987.1">
    <property type="nucleotide sequence ID" value="NZ_JAHCQH010000017.1"/>
</dbReference>
<evidence type="ECO:0000313" key="9">
    <source>
        <dbReference type="EMBL" id="MBS9478184.1"/>
    </source>
</evidence>
<accession>A0ABS5RBG7</accession>
<feature type="transmembrane region" description="Helical" evidence="8">
    <location>
        <begin position="265"/>
        <end position="281"/>
    </location>
</feature>
<organism evidence="9 10">
    <name type="scientific">Ancylobacter radicis</name>
    <dbReference type="NCBI Taxonomy" id="2836179"/>
    <lineage>
        <taxon>Bacteria</taxon>
        <taxon>Pseudomonadati</taxon>
        <taxon>Pseudomonadota</taxon>
        <taxon>Alphaproteobacteria</taxon>
        <taxon>Hyphomicrobiales</taxon>
        <taxon>Xanthobacteraceae</taxon>
        <taxon>Ancylobacter</taxon>
    </lineage>
</organism>
<keyword evidence="7 8" id="KW-0472">Membrane</keyword>
<comment type="similarity">
    <text evidence="2">Belongs to the binding-protein-dependent transport system permease family. FecCD subfamily.</text>
</comment>
<evidence type="ECO:0000256" key="6">
    <source>
        <dbReference type="ARBA" id="ARBA00022989"/>
    </source>
</evidence>
<dbReference type="Proteomes" id="UP001166585">
    <property type="component" value="Unassembled WGS sequence"/>
</dbReference>
<evidence type="ECO:0000313" key="10">
    <source>
        <dbReference type="Proteomes" id="UP001166585"/>
    </source>
</evidence>
<reference evidence="9" key="1">
    <citation type="submission" date="2021-05" db="EMBL/GenBank/DDBJ databases">
        <authorList>
            <person name="Sun Q."/>
            <person name="Inoue M."/>
        </authorList>
    </citation>
    <scope>NUCLEOTIDE SEQUENCE</scope>
    <source>
        <strain evidence="9">VKM B-3255</strain>
    </source>
</reference>
<dbReference type="EMBL" id="JAHCQH010000017">
    <property type="protein sequence ID" value="MBS9478184.1"/>
    <property type="molecule type" value="Genomic_DNA"/>
</dbReference>
<feature type="transmembrane region" description="Helical" evidence="8">
    <location>
        <begin position="138"/>
        <end position="160"/>
    </location>
</feature>
<keyword evidence="4" id="KW-1003">Cell membrane</keyword>
<protein>
    <submittedName>
        <fullName evidence="9">Iron ABC transporter permease</fullName>
    </submittedName>
</protein>
<evidence type="ECO:0000256" key="7">
    <source>
        <dbReference type="ARBA" id="ARBA00023136"/>
    </source>
</evidence>
<feature type="transmembrane region" description="Helical" evidence="8">
    <location>
        <begin position="228"/>
        <end position="253"/>
    </location>
</feature>
<feature type="transmembrane region" description="Helical" evidence="8">
    <location>
        <begin position="288"/>
        <end position="308"/>
    </location>
</feature>
<dbReference type="CDD" id="cd06550">
    <property type="entry name" value="TM_ABC_iron-siderophores_like"/>
    <property type="match status" value="1"/>
</dbReference>
<gene>
    <name evidence="9" type="ORF">KIP89_13800</name>
</gene>
<dbReference type="PANTHER" id="PTHR30472:SF25">
    <property type="entry name" value="ABC TRANSPORTER PERMEASE PROTEIN MJ0876-RELATED"/>
    <property type="match status" value="1"/>
</dbReference>
<keyword evidence="3" id="KW-0813">Transport</keyword>
<evidence type="ECO:0000256" key="5">
    <source>
        <dbReference type="ARBA" id="ARBA00022692"/>
    </source>
</evidence>
<evidence type="ECO:0000256" key="8">
    <source>
        <dbReference type="SAM" id="Phobius"/>
    </source>
</evidence>
<dbReference type="Pfam" id="PF01032">
    <property type="entry name" value="FecCD"/>
    <property type="match status" value="1"/>
</dbReference>
<keyword evidence="5 8" id="KW-0812">Transmembrane</keyword>
<proteinExistence type="inferred from homology"/>
<keyword evidence="6 8" id="KW-1133">Transmembrane helix</keyword>
<dbReference type="InterPro" id="IPR037294">
    <property type="entry name" value="ABC_BtuC-like"/>
</dbReference>
<dbReference type="PANTHER" id="PTHR30472">
    <property type="entry name" value="FERRIC ENTEROBACTIN TRANSPORT SYSTEM PERMEASE PROTEIN"/>
    <property type="match status" value="1"/>
</dbReference>
<feature type="transmembrane region" description="Helical" evidence="8">
    <location>
        <begin position="81"/>
        <end position="101"/>
    </location>
</feature>
<sequence length="314" mass="31916">MMAVALPALLLPLAALSLAWGDSGVAPGDIAAWLSGDPVAAVLVGSLRAPRLAAALLVGACLGVAGAITQAVMRNPLAEPGLLGINGGAGLAVIVLIVHLTAPTGQWLPVAGFAGAALAAGAIYALSWQGGTSSIRLILIGIGVSALTGAGIAFITAFGNVSEVQRAMSWMAGSLYGADWNRFFLLLGWTLPALAASGLLARDLNLMAFDDDTLQGLGMRLQLMRGTLILLCTLLAGAAVAIAGPIAFIGLIAPHLARLSAKTRYLIPITALYGATLLLVADLLARALMLPAGILTPLIGVPFVGFLLRKQSHE</sequence>
<evidence type="ECO:0000256" key="1">
    <source>
        <dbReference type="ARBA" id="ARBA00004651"/>
    </source>
</evidence>
<evidence type="ECO:0000256" key="2">
    <source>
        <dbReference type="ARBA" id="ARBA00007935"/>
    </source>
</evidence>
<feature type="transmembrane region" description="Helical" evidence="8">
    <location>
        <begin position="180"/>
        <end position="201"/>
    </location>
</feature>
<feature type="transmembrane region" description="Helical" evidence="8">
    <location>
        <begin position="52"/>
        <end position="69"/>
    </location>
</feature>
<keyword evidence="10" id="KW-1185">Reference proteome</keyword>